<dbReference type="Proteomes" id="UP001596484">
    <property type="component" value="Unassembled WGS sequence"/>
</dbReference>
<dbReference type="Gene3D" id="1.10.10.10">
    <property type="entry name" value="Winged helix-like DNA-binding domain superfamily/Winged helix DNA-binding domain"/>
    <property type="match status" value="1"/>
</dbReference>
<dbReference type="Pfam" id="PF25873">
    <property type="entry name" value="WHD_MalT"/>
    <property type="match status" value="1"/>
</dbReference>
<dbReference type="Gene3D" id="3.40.50.300">
    <property type="entry name" value="P-loop containing nucleotide triphosphate hydrolases"/>
    <property type="match status" value="1"/>
</dbReference>
<dbReference type="InterPro" id="IPR000792">
    <property type="entry name" value="Tscrpt_reg_LuxR_C"/>
</dbReference>
<dbReference type="InterPro" id="IPR036388">
    <property type="entry name" value="WH-like_DNA-bd_sf"/>
</dbReference>
<dbReference type="SMART" id="SM00421">
    <property type="entry name" value="HTH_LUXR"/>
    <property type="match status" value="1"/>
</dbReference>
<comment type="caution">
    <text evidence="5">The sequence shown here is derived from an EMBL/GenBank/DDBJ whole genome shotgun (WGS) entry which is preliminary data.</text>
</comment>
<accession>A0ABW2S5L8</accession>
<dbReference type="PANTHER" id="PTHR44688">
    <property type="entry name" value="DNA-BINDING TRANSCRIPTIONAL ACTIVATOR DEVR_DOSR"/>
    <property type="match status" value="1"/>
</dbReference>
<evidence type="ECO:0000256" key="2">
    <source>
        <dbReference type="ARBA" id="ARBA00023125"/>
    </source>
</evidence>
<dbReference type="InterPro" id="IPR027417">
    <property type="entry name" value="P-loop_NTPase"/>
</dbReference>
<protein>
    <submittedName>
        <fullName evidence="5">LuxR C-terminal-related transcriptional regulator</fullName>
    </submittedName>
</protein>
<dbReference type="PROSITE" id="PS50043">
    <property type="entry name" value="HTH_LUXR_2"/>
    <property type="match status" value="1"/>
</dbReference>
<dbReference type="InterPro" id="IPR011990">
    <property type="entry name" value="TPR-like_helical_dom_sf"/>
</dbReference>
<dbReference type="SUPFAM" id="SSF46894">
    <property type="entry name" value="C-terminal effector domain of the bipartite response regulators"/>
    <property type="match status" value="1"/>
</dbReference>
<reference evidence="6" key="1">
    <citation type="journal article" date="2019" name="Int. J. Syst. Evol. Microbiol.">
        <title>The Global Catalogue of Microorganisms (GCM) 10K type strain sequencing project: providing services to taxonomists for standard genome sequencing and annotation.</title>
        <authorList>
            <consortium name="The Broad Institute Genomics Platform"/>
            <consortium name="The Broad Institute Genome Sequencing Center for Infectious Disease"/>
            <person name="Wu L."/>
            <person name="Ma J."/>
        </authorList>
    </citation>
    <scope>NUCLEOTIDE SEQUENCE [LARGE SCALE GENOMIC DNA]</scope>
    <source>
        <strain evidence="6">ICMP 19430</strain>
    </source>
</reference>
<dbReference type="SUPFAM" id="SSF52540">
    <property type="entry name" value="P-loop containing nucleoside triphosphate hydrolases"/>
    <property type="match status" value="1"/>
</dbReference>
<dbReference type="EMBL" id="JBHTCS010000030">
    <property type="protein sequence ID" value="MFC7451173.1"/>
    <property type="molecule type" value="Genomic_DNA"/>
</dbReference>
<organism evidence="5 6">
    <name type="scientific">Rhodococcus daqingensis</name>
    <dbReference type="NCBI Taxonomy" id="2479363"/>
    <lineage>
        <taxon>Bacteria</taxon>
        <taxon>Bacillati</taxon>
        <taxon>Actinomycetota</taxon>
        <taxon>Actinomycetes</taxon>
        <taxon>Mycobacteriales</taxon>
        <taxon>Nocardiaceae</taxon>
        <taxon>Rhodococcus</taxon>
    </lineage>
</organism>
<keyword evidence="1" id="KW-0805">Transcription regulation</keyword>
<keyword evidence="2" id="KW-0238">DNA-binding</keyword>
<dbReference type="InterPro" id="IPR049945">
    <property type="entry name" value="AAA_22"/>
</dbReference>
<dbReference type="PANTHER" id="PTHR44688:SF16">
    <property type="entry name" value="DNA-BINDING TRANSCRIPTIONAL ACTIVATOR DEVR_DOSR"/>
    <property type="match status" value="1"/>
</dbReference>
<evidence type="ECO:0000313" key="5">
    <source>
        <dbReference type="EMBL" id="MFC7451173.1"/>
    </source>
</evidence>
<evidence type="ECO:0000256" key="1">
    <source>
        <dbReference type="ARBA" id="ARBA00023015"/>
    </source>
</evidence>
<dbReference type="PRINTS" id="PR00038">
    <property type="entry name" value="HTHLUXR"/>
</dbReference>
<gene>
    <name evidence="5" type="ORF">ACFQS9_25080</name>
</gene>
<feature type="domain" description="HTH luxR-type" evidence="4">
    <location>
        <begin position="814"/>
        <end position="879"/>
    </location>
</feature>
<keyword evidence="6" id="KW-1185">Reference proteome</keyword>
<evidence type="ECO:0000313" key="6">
    <source>
        <dbReference type="Proteomes" id="UP001596484"/>
    </source>
</evidence>
<sequence length="881" mass="95624">MSVVKWDTHQVRAQVPSYAHPVIRRQRLLDSLSDAMFSPPGSPTTIAMLIAPVGAGKTMLLADWTAAVSARPNPPTIAWLTVEEQDNDLDAVRAAVRIALENTGNPAVSDAVRQLPPTTDDNYTVALAQVLDAVGDPIWLVLDDAHLLHDPAVLESLGQFLRWAPPSLRTILAGRFEPPLAVHRMRLEGRVCDLSHRELAFTEDEAATLFAEHGVRLSSCDLAKISSRTEGWAAGLRLAAISLARHPDPSAMIADFSGDSRVVADYLVNEVLDGLTSDEREFVVETSIPDAFTAELAEMLTGNQDARTVLDALEHGNFLIERVAGSPGWYRYHPLLREYLRAEVGRLGRRAVGDLERVAAGWFAQSGDHVHALEHALHAGDDDTLLTLLRECGLRLVLAGRWAAVIDVLDRASPAACADPSVRLLRVAAELARGNTAAASSTLSVLDRAAEEEQLEIAPDLELLGDGLRLQVAVQTGGIEDALETLQSDPVGAAGDPELDSFALLQEGMAELYLGRLGPAGRHLESALANARAAGLPAVVLQSLAALSAVAAYRCRLDEMDARATEAADYARAHELTDNVYFHVALLFSAFGHYQRVEEEAMHRLVHESVPRLVDSVDLAVGRASVLFGAVFDFESTDDRHAAARVMRDHCAPMKDRPLPPGATALVVPSVQRAFLQVGEPVWAARVADLTAAEFGHGGEAAVLQAAMSLHHRRLDSARRELAPVLGGELECVSDMTLIRAWLMAASIADTKNESIDARAALIEAMTIAEPEGILRPFFDGGEPLRDLLDRHRGRFGVYDKFAERARSVIPQSAQGATDLLTPREMELLVELPSWHTAEQIAADLFVSVNTVKTHLRGIYRKLDVRTRRDAITEARARGLL</sequence>
<dbReference type="CDD" id="cd06170">
    <property type="entry name" value="LuxR_C_like"/>
    <property type="match status" value="1"/>
</dbReference>
<dbReference type="RefSeq" id="WP_378409262.1">
    <property type="nucleotide sequence ID" value="NZ_JBHTCS010000030.1"/>
</dbReference>
<dbReference type="Pfam" id="PF13401">
    <property type="entry name" value="AAA_22"/>
    <property type="match status" value="1"/>
</dbReference>
<keyword evidence="3" id="KW-0804">Transcription</keyword>
<name>A0ABW2S5L8_9NOCA</name>
<dbReference type="InterPro" id="IPR016032">
    <property type="entry name" value="Sig_transdc_resp-reg_C-effctor"/>
</dbReference>
<dbReference type="Pfam" id="PF00196">
    <property type="entry name" value="GerE"/>
    <property type="match status" value="1"/>
</dbReference>
<evidence type="ECO:0000256" key="3">
    <source>
        <dbReference type="ARBA" id="ARBA00023163"/>
    </source>
</evidence>
<proteinExistence type="predicted"/>
<evidence type="ECO:0000259" key="4">
    <source>
        <dbReference type="PROSITE" id="PS50043"/>
    </source>
</evidence>
<dbReference type="Gene3D" id="1.25.40.10">
    <property type="entry name" value="Tetratricopeptide repeat domain"/>
    <property type="match status" value="1"/>
</dbReference>
<dbReference type="InterPro" id="IPR059106">
    <property type="entry name" value="WHD_MalT"/>
</dbReference>